<evidence type="ECO:0000313" key="4">
    <source>
        <dbReference type="EMBL" id="XDS50093.1"/>
    </source>
</evidence>
<dbReference type="RefSeq" id="WP_369341065.1">
    <property type="nucleotide sequence ID" value="NZ_CP129675.1"/>
</dbReference>
<accession>A0AB39UBB3</accession>
<proteinExistence type="predicted"/>
<evidence type="ECO:0000313" key="2">
    <source>
        <dbReference type="EMBL" id="XDS46353.1"/>
    </source>
</evidence>
<evidence type="ECO:0008006" key="5">
    <source>
        <dbReference type="Google" id="ProtNLM"/>
    </source>
</evidence>
<feature type="region of interest" description="Disordered" evidence="1">
    <location>
        <begin position="72"/>
        <end position="93"/>
    </location>
</feature>
<reference evidence="2" key="1">
    <citation type="submission" date="2023-07" db="EMBL/GenBank/DDBJ databases">
        <title>Bifidobacterium aquikefiriaerophilum sp. nov. and Bifidobacterium eccum sp. nov., isolated from water kefir.</title>
        <authorList>
            <person name="Breselge S."/>
            <person name="Bellassi P."/>
            <person name="Barcenilla C."/>
            <person name="Alvarez-Ordonez A."/>
            <person name="Morelli L."/>
            <person name="Cotter P.D."/>
        </authorList>
    </citation>
    <scope>NUCLEOTIDE SEQUENCE</scope>
    <source>
        <strain evidence="4">WK012_4_13</strain>
        <strain evidence="3">WK013_4_14</strain>
        <strain evidence="2">WK048_4_13</strain>
    </source>
</reference>
<evidence type="ECO:0000256" key="1">
    <source>
        <dbReference type="SAM" id="MobiDB-lite"/>
    </source>
</evidence>
<protein>
    <recommendedName>
        <fullName evidence="5">DUF4253 domain-containing protein</fullName>
    </recommendedName>
</protein>
<dbReference type="EMBL" id="CP129675">
    <property type="protein sequence ID" value="XDS46353.1"/>
    <property type="molecule type" value="Genomic_DNA"/>
</dbReference>
<gene>
    <name evidence="4" type="ORF">QN062_06730</name>
    <name evidence="3" type="ORF">QN216_00925</name>
    <name evidence="2" type="ORF">QN217_09525</name>
</gene>
<name>A0AB39UBB3_9BIFI</name>
<dbReference type="AlphaFoldDB" id="A0AB39UBB3"/>
<dbReference type="EMBL" id="CP129682">
    <property type="protein sequence ID" value="XDS48868.1"/>
    <property type="molecule type" value="Genomic_DNA"/>
</dbReference>
<dbReference type="KEGG" id="bfk:QN062_06730"/>
<sequence length="196" mass="22801">MDVALHERARADYGVPSLDSYDAVITWLERLGATHMALHRHWEGHYDEFVHPKRVSDILTIADEEFIRTHASQEEHENILNDAPDDPSEYQRPADEPEDLWLMDFEIGAKRLLILLERHPRNPDKLGNYRIYGAGQWLREALWAATGVLPLDPGSEEGELFRQAFEQSIGPLRRLWDALTGSIIEFWLHLRGWDRI</sequence>
<organism evidence="2">
    <name type="scientific">Bifidobacterium fermentum</name>
    <dbReference type="NCBI Taxonomy" id="3059035"/>
    <lineage>
        <taxon>Bacteria</taxon>
        <taxon>Bacillati</taxon>
        <taxon>Actinomycetota</taxon>
        <taxon>Actinomycetes</taxon>
        <taxon>Bifidobacteriales</taxon>
        <taxon>Bifidobacteriaceae</taxon>
        <taxon>Bifidobacterium</taxon>
    </lineage>
</organism>
<dbReference type="EMBL" id="CP129683">
    <property type="protein sequence ID" value="XDS50093.1"/>
    <property type="molecule type" value="Genomic_DNA"/>
</dbReference>
<evidence type="ECO:0000313" key="3">
    <source>
        <dbReference type="EMBL" id="XDS48868.1"/>
    </source>
</evidence>